<evidence type="ECO:0000313" key="3">
    <source>
        <dbReference type="Proteomes" id="UP000236319"/>
    </source>
</evidence>
<gene>
    <name evidence="2" type="ORF">BOVATA_023790</name>
</gene>
<comment type="caution">
    <text evidence="2">The sequence shown here is derived from an EMBL/GenBank/DDBJ whole genome shotgun (WGS) entry which is preliminary data.</text>
</comment>
<evidence type="ECO:0000313" key="2">
    <source>
        <dbReference type="EMBL" id="GBE60886.1"/>
    </source>
</evidence>
<dbReference type="OrthoDB" id="365838at2759"/>
<evidence type="ECO:0000256" key="1">
    <source>
        <dbReference type="SAM" id="Coils"/>
    </source>
</evidence>
<dbReference type="EMBL" id="BDSA01000002">
    <property type="protein sequence ID" value="GBE60886.1"/>
    <property type="molecule type" value="Genomic_DNA"/>
</dbReference>
<organism evidence="2 3">
    <name type="scientific">Babesia ovata</name>
    <dbReference type="NCBI Taxonomy" id="189622"/>
    <lineage>
        <taxon>Eukaryota</taxon>
        <taxon>Sar</taxon>
        <taxon>Alveolata</taxon>
        <taxon>Apicomplexa</taxon>
        <taxon>Aconoidasida</taxon>
        <taxon>Piroplasmida</taxon>
        <taxon>Babesiidae</taxon>
        <taxon>Babesia</taxon>
    </lineage>
</organism>
<dbReference type="GeneID" id="39874656"/>
<name>A0A2H6KD13_9APIC</name>
<accession>A0A2H6KD13</accession>
<keyword evidence="3" id="KW-1185">Reference proteome</keyword>
<keyword evidence="1" id="KW-0175">Coiled coil</keyword>
<proteinExistence type="predicted"/>
<protein>
    <submittedName>
        <fullName evidence="2">Ankycorbin-like isoform X1, putative</fullName>
    </submittedName>
</protein>
<dbReference type="VEuPathDB" id="PiroplasmaDB:BOVATA_023790"/>
<dbReference type="AlphaFoldDB" id="A0A2H6KD13"/>
<reference evidence="2 3" key="1">
    <citation type="journal article" date="2017" name="BMC Genomics">
        <title>Whole-genome assembly of Babesia ovata and comparative genomics between closely related pathogens.</title>
        <authorList>
            <person name="Yamagishi J."/>
            <person name="Asada M."/>
            <person name="Hakimi H."/>
            <person name="Tanaka T.Q."/>
            <person name="Sugimoto C."/>
            <person name="Kawazu S."/>
        </authorList>
    </citation>
    <scope>NUCLEOTIDE SEQUENCE [LARGE SCALE GENOMIC DNA]</scope>
    <source>
        <strain evidence="2 3">Miyake</strain>
    </source>
</reference>
<dbReference type="Proteomes" id="UP000236319">
    <property type="component" value="Unassembled WGS sequence"/>
</dbReference>
<dbReference type="RefSeq" id="XP_028867129.1">
    <property type="nucleotide sequence ID" value="XM_029011296.1"/>
</dbReference>
<sequence>MPEVAVLLEALSTLRLDVEGHDGNSELLSRVSDAAEALAAYVADDSAETALLSEFESLHEALRQKRDAELRAANASVDKAQKELSEAEETHARLTEEVSRLKAETEAAIGADGDVIAAIHEAQELKDELQQLRTVEEQLSLEVQGLQHKLQALDEVEKQHAATRDDIVKRDRLLYEFVTSSLNITVVNRNESQVQLALLSESEDRTTQTWDCMYANLDECGPETADRLWEAIEKTFDPNSVKSSGDTVFDMVRLAR</sequence>
<feature type="coiled-coil region" evidence="1">
    <location>
        <begin position="58"/>
        <end position="156"/>
    </location>
</feature>